<evidence type="ECO:0000313" key="3">
    <source>
        <dbReference type="EMBL" id="EEP76019.1"/>
    </source>
</evidence>
<organism evidence="3 4">
    <name type="scientific">Uncinocarpus reesii (strain UAMH 1704)</name>
    <dbReference type="NCBI Taxonomy" id="336963"/>
    <lineage>
        <taxon>Eukaryota</taxon>
        <taxon>Fungi</taxon>
        <taxon>Dikarya</taxon>
        <taxon>Ascomycota</taxon>
        <taxon>Pezizomycotina</taxon>
        <taxon>Eurotiomycetes</taxon>
        <taxon>Eurotiomycetidae</taxon>
        <taxon>Onygenales</taxon>
        <taxon>Onygenaceae</taxon>
        <taxon>Uncinocarpus</taxon>
    </lineage>
</organism>
<dbReference type="CDD" id="cd05120">
    <property type="entry name" value="APH_ChoK_like"/>
    <property type="match status" value="1"/>
</dbReference>
<dbReference type="EMBL" id="CH476615">
    <property type="protein sequence ID" value="EEP76019.1"/>
    <property type="molecule type" value="Genomic_DNA"/>
</dbReference>
<dbReference type="VEuPathDB" id="FungiDB:UREG_00866"/>
<dbReference type="InterPro" id="IPR029052">
    <property type="entry name" value="Metallo-depent_PP-like"/>
</dbReference>
<dbReference type="GO" id="GO:0016787">
    <property type="term" value="F:hydrolase activity"/>
    <property type="evidence" value="ECO:0007669"/>
    <property type="project" value="InterPro"/>
</dbReference>
<accession>C4JEW6</accession>
<dbReference type="SUPFAM" id="SSF56112">
    <property type="entry name" value="Protein kinase-like (PK-like)"/>
    <property type="match status" value="1"/>
</dbReference>
<name>C4JEW6_UNCRE</name>
<dbReference type="InterPro" id="IPR011009">
    <property type="entry name" value="Kinase-like_dom_sf"/>
</dbReference>
<protein>
    <recommendedName>
        <fullName evidence="5">Aminoglycoside phosphotransferase domain-containing protein</fullName>
    </recommendedName>
</protein>
<dbReference type="Gene3D" id="3.60.21.10">
    <property type="match status" value="1"/>
</dbReference>
<gene>
    <name evidence="3" type="ORF">UREG_00866</name>
</gene>
<dbReference type="SUPFAM" id="SSF56300">
    <property type="entry name" value="Metallo-dependent phosphatases"/>
    <property type="match status" value="1"/>
</dbReference>
<dbReference type="GeneID" id="8437665"/>
<dbReference type="AlphaFoldDB" id="C4JEW6"/>
<feature type="domain" description="Aminoglycoside phosphotransferase" evidence="2">
    <location>
        <begin position="375"/>
        <end position="571"/>
    </location>
</feature>
<dbReference type="InterPro" id="IPR002575">
    <property type="entry name" value="Aminoglycoside_PTrfase"/>
</dbReference>
<reference evidence="4" key="1">
    <citation type="journal article" date="2009" name="Genome Res.">
        <title>Comparative genomic analyses of the human fungal pathogens Coccidioides and their relatives.</title>
        <authorList>
            <person name="Sharpton T.J."/>
            <person name="Stajich J.E."/>
            <person name="Rounsley S.D."/>
            <person name="Gardner M.J."/>
            <person name="Wortman J.R."/>
            <person name="Jordar V.S."/>
            <person name="Maiti R."/>
            <person name="Kodira C.D."/>
            <person name="Neafsey D.E."/>
            <person name="Zeng Q."/>
            <person name="Hung C.-Y."/>
            <person name="McMahan C."/>
            <person name="Muszewska A."/>
            <person name="Grynberg M."/>
            <person name="Mandel M.A."/>
            <person name="Kellner E.M."/>
            <person name="Barker B.M."/>
            <person name="Galgiani J.N."/>
            <person name="Orbach M.J."/>
            <person name="Kirkland T.N."/>
            <person name="Cole G.T."/>
            <person name="Henn M.R."/>
            <person name="Birren B.W."/>
            <person name="Taylor J.W."/>
        </authorList>
    </citation>
    <scope>NUCLEOTIDE SEQUENCE [LARGE SCALE GENOMIC DNA]</scope>
    <source>
        <strain evidence="4">UAMH 1704</strain>
    </source>
</reference>
<evidence type="ECO:0000259" key="1">
    <source>
        <dbReference type="Pfam" id="PF00149"/>
    </source>
</evidence>
<dbReference type="eggNOG" id="ENOG502SGCF">
    <property type="taxonomic scope" value="Eukaryota"/>
</dbReference>
<dbReference type="Gene3D" id="3.90.1200.10">
    <property type="match status" value="1"/>
</dbReference>
<dbReference type="Pfam" id="PF00149">
    <property type="entry name" value="Metallophos"/>
    <property type="match status" value="1"/>
</dbReference>
<keyword evidence="4" id="KW-1185">Reference proteome</keyword>
<dbReference type="InterPro" id="IPR004843">
    <property type="entry name" value="Calcineurin-like_PHP"/>
</dbReference>
<dbReference type="PANTHER" id="PTHR37844">
    <property type="entry name" value="SER/THR PROTEIN PHOSPHATASE SUPERFAMILY (AFU_ORTHOLOGUE AFUA_1G14840)"/>
    <property type="match status" value="1"/>
</dbReference>
<evidence type="ECO:0000259" key="2">
    <source>
        <dbReference type="Pfam" id="PF01636"/>
    </source>
</evidence>
<evidence type="ECO:0008006" key="5">
    <source>
        <dbReference type="Google" id="ProtNLM"/>
    </source>
</evidence>
<feature type="domain" description="Calcineurin-like phosphoesterase" evidence="1">
    <location>
        <begin position="22"/>
        <end position="219"/>
    </location>
</feature>
<dbReference type="KEGG" id="ure:UREG_00866"/>
<evidence type="ECO:0000313" key="4">
    <source>
        <dbReference type="Proteomes" id="UP000002058"/>
    </source>
</evidence>
<proteinExistence type="predicted"/>
<dbReference type="OrthoDB" id="550558at2759"/>
<dbReference type="Pfam" id="PF01636">
    <property type="entry name" value="APH"/>
    <property type="match status" value="1"/>
</dbReference>
<dbReference type="Proteomes" id="UP000002058">
    <property type="component" value="Unassembled WGS sequence"/>
</dbReference>
<dbReference type="InParanoid" id="C4JEW6"/>
<dbReference type="PANTHER" id="PTHR37844:SF2">
    <property type="entry name" value="SER_THR PROTEIN PHOSPHATASE SUPERFAMILY (AFU_ORTHOLOGUE AFUA_1G14840)"/>
    <property type="match status" value="1"/>
</dbReference>
<dbReference type="HOGENOM" id="CLU_463962_0_0_1"/>
<dbReference type="RefSeq" id="XP_002541352.1">
    <property type="nucleotide sequence ID" value="XM_002541306.1"/>
</dbReference>
<sequence>MSDLHLEVGQQYSSFHIKPRATRLILAGDIGRLADYEAFRDFLSTQCGQFTAVYLVLGNHEFFGVSRQEGLRRADRLHSEPVMNGRLILMNRKRVDLQDVTLLGCTLHSQILPEAEEIVGHKVNDFRRIVDWTVADHIAEHLNDVKWLMDEITRIRSTEAGLKQKIIVISHHAPSTKGTSSHSNEGNLWSSAFGTDLLQSNERSCLDDVQWWIYGHTHHSTELTHGELGVALQSQSNKEEIELVFLCWSLLPSMLGYIAKSLARPASPPIDVNNHVLHFLQHFDECRSNKVPSLNKQRGLPFPTHKPCLTLITIIPVMVRRPSDTHYSINNSWLQRTFTLISIALLRPFRPCQGGVLMLTSNLCVKYGPSRHISEAEAMAYVARHTSIPVPRVLCAFKKGGVTYILMERIKGVRVGKIWASISAQEKESLRSQLRRFLADLRSLSPPRPGHIGDVNYSELYDDRIYSGGFGPFTNSRDFNRFLRHDVIKPVKDAELDQLISDHEKQEYKTCFTHGDLSSYNILVRDGCVVGIIDWEMAGWYPEYWEYTSAWHVNPYDEWWRPEVENILNAYPAELEMEKSRRKLFPMF</sequence>